<gene>
    <name evidence="5" type="ORF">HC031_16165</name>
</gene>
<dbReference type="Gene3D" id="3.90.220.20">
    <property type="entry name" value="DNA methylase specificity domains"/>
    <property type="match status" value="2"/>
</dbReference>
<organism evidence="5 6">
    <name type="scientific">Planosporangium thailandense</name>
    <dbReference type="NCBI Taxonomy" id="765197"/>
    <lineage>
        <taxon>Bacteria</taxon>
        <taxon>Bacillati</taxon>
        <taxon>Actinomycetota</taxon>
        <taxon>Actinomycetes</taxon>
        <taxon>Micromonosporales</taxon>
        <taxon>Micromonosporaceae</taxon>
        <taxon>Planosporangium</taxon>
    </lineage>
</organism>
<keyword evidence="5" id="KW-0540">Nuclease</keyword>
<dbReference type="EMBL" id="JAATVY010000010">
    <property type="protein sequence ID" value="NJC71236.1"/>
    <property type="molecule type" value="Genomic_DNA"/>
</dbReference>
<dbReference type="RefSeq" id="WP_167926141.1">
    <property type="nucleotide sequence ID" value="NZ_JAATVY010000010.1"/>
</dbReference>
<dbReference type="SUPFAM" id="SSF116734">
    <property type="entry name" value="DNA methylase specificity domain"/>
    <property type="match status" value="2"/>
</dbReference>
<evidence type="ECO:0000256" key="1">
    <source>
        <dbReference type="ARBA" id="ARBA00010923"/>
    </source>
</evidence>
<keyword evidence="2" id="KW-0680">Restriction system</keyword>
<keyword evidence="5" id="KW-0378">Hydrolase</keyword>
<reference evidence="5 6" key="1">
    <citation type="submission" date="2020-03" db="EMBL/GenBank/DDBJ databases">
        <title>WGS of the type strain of Planosporangium spp.</title>
        <authorList>
            <person name="Thawai C."/>
        </authorList>
    </citation>
    <scope>NUCLEOTIDE SEQUENCE [LARGE SCALE GENOMIC DNA]</scope>
    <source>
        <strain evidence="5 6">TBRC 5610</strain>
    </source>
</reference>
<evidence type="ECO:0000256" key="2">
    <source>
        <dbReference type="ARBA" id="ARBA00022747"/>
    </source>
</evidence>
<dbReference type="GO" id="GO:0004519">
    <property type="term" value="F:endonuclease activity"/>
    <property type="evidence" value="ECO:0007669"/>
    <property type="project" value="UniProtKB-KW"/>
</dbReference>
<dbReference type="Pfam" id="PF01420">
    <property type="entry name" value="Methylase_S"/>
    <property type="match status" value="1"/>
</dbReference>
<dbReference type="Proteomes" id="UP000722989">
    <property type="component" value="Unassembled WGS sequence"/>
</dbReference>
<keyword evidence="3" id="KW-0238">DNA-binding</keyword>
<keyword evidence="6" id="KW-1185">Reference proteome</keyword>
<dbReference type="CDD" id="cd17284">
    <property type="entry name" value="RMtype1_S_Cbo7060ORF11580P_TRD2-CR2_like"/>
    <property type="match status" value="1"/>
</dbReference>
<feature type="domain" description="Type I restriction modification DNA specificity" evidence="4">
    <location>
        <begin position="2"/>
        <end position="163"/>
    </location>
</feature>
<dbReference type="InterPro" id="IPR052021">
    <property type="entry name" value="Type-I_RS_S_subunit"/>
</dbReference>
<protein>
    <submittedName>
        <fullName evidence="5">Restriction endonuclease subunit S</fullName>
    </submittedName>
</protein>
<dbReference type="InterPro" id="IPR044946">
    <property type="entry name" value="Restrct_endonuc_typeI_TRD_sf"/>
</dbReference>
<comment type="caution">
    <text evidence="5">The sequence shown here is derived from an EMBL/GenBank/DDBJ whole genome shotgun (WGS) entry which is preliminary data.</text>
</comment>
<dbReference type="InterPro" id="IPR000055">
    <property type="entry name" value="Restrct_endonuc_typeI_TRD"/>
</dbReference>
<accession>A0ABX0XYU4</accession>
<evidence type="ECO:0000313" key="6">
    <source>
        <dbReference type="Proteomes" id="UP000722989"/>
    </source>
</evidence>
<dbReference type="PANTHER" id="PTHR30408:SF12">
    <property type="entry name" value="TYPE I RESTRICTION ENZYME MJAVIII SPECIFICITY SUBUNIT"/>
    <property type="match status" value="1"/>
</dbReference>
<comment type="similarity">
    <text evidence="1">Belongs to the type-I restriction system S methylase family.</text>
</comment>
<dbReference type="PANTHER" id="PTHR30408">
    <property type="entry name" value="TYPE-1 RESTRICTION ENZYME ECOKI SPECIFICITY PROTEIN"/>
    <property type="match status" value="1"/>
</dbReference>
<keyword evidence="5" id="KW-0255">Endonuclease</keyword>
<proteinExistence type="inferred from homology"/>
<name>A0ABX0XYU4_9ACTN</name>
<sequence length="401" mass="44329">MNWPVVRLGSVVDTLVPQRDKPDPLTGSIPWVRIEDFDGRYLSGSKSGQGVTQEQVRRMNLRVFPPGTVLCSCSCSMGATAIARVPLVSNQTFIGLVPRNEIDSRFLYYLMGSMRDELQSQATGAIQQYLSRDDFRSLLIPLPTLDEQRRVAEFLDAETARIDALKAARMRMRGLLLLRRERVIERALGLDVDDQEFVPMKHLVQSVTVGIVITPAAWYVEEGGIPALRGVNVKPGRIVTEDLIKISAEGHAAHRKSQLRGGDLVVVRTGQAGTAAVVPQELDGANCIDLVIIRPGPSLFPRFAEYLLNSDYSKRRVAEHSVGSIQSHFNVAAMKLMPVPKRSVEDQIRIAAEIDESVSPIDEVVLRMVKQERLLDERRQALITAAVTGQFDVTTARGVAA</sequence>
<evidence type="ECO:0000259" key="4">
    <source>
        <dbReference type="Pfam" id="PF01420"/>
    </source>
</evidence>
<evidence type="ECO:0000313" key="5">
    <source>
        <dbReference type="EMBL" id="NJC71236.1"/>
    </source>
</evidence>
<evidence type="ECO:0000256" key="3">
    <source>
        <dbReference type="ARBA" id="ARBA00023125"/>
    </source>
</evidence>